<proteinExistence type="predicted"/>
<evidence type="ECO:0000313" key="8">
    <source>
        <dbReference type="EMBL" id="AUV83382.1"/>
    </source>
</evidence>
<dbReference type="NCBIfam" id="TIGR00367">
    <property type="entry name" value="calcium/sodium antiporter"/>
    <property type="match status" value="1"/>
</dbReference>
<organism evidence="8 9">
    <name type="scientific">Salinigranum rubrum</name>
    <dbReference type="NCBI Taxonomy" id="755307"/>
    <lineage>
        <taxon>Archaea</taxon>
        <taxon>Methanobacteriati</taxon>
        <taxon>Methanobacteriota</taxon>
        <taxon>Stenosarchaea group</taxon>
        <taxon>Halobacteria</taxon>
        <taxon>Halobacteriales</taxon>
        <taxon>Haloferacaceae</taxon>
        <taxon>Salinigranum</taxon>
    </lineage>
</organism>
<dbReference type="GeneID" id="35594119"/>
<feature type="domain" description="Sodium/calcium exchanger membrane region" evidence="7">
    <location>
        <begin position="10"/>
        <end position="149"/>
    </location>
</feature>
<protein>
    <submittedName>
        <fullName evidence="8">Sodium:calcium antiporter</fullName>
    </submittedName>
</protein>
<feature type="transmembrane region" description="Helical" evidence="6">
    <location>
        <begin position="131"/>
        <end position="149"/>
    </location>
</feature>
<name>A0A2I8VN65_9EURY</name>
<dbReference type="InterPro" id="IPR004481">
    <property type="entry name" value="K/Na/Ca-exchanger"/>
</dbReference>
<feature type="region of interest" description="Disordered" evidence="5">
    <location>
        <begin position="158"/>
        <end position="191"/>
    </location>
</feature>
<reference evidence="8 9" key="1">
    <citation type="submission" date="2018-01" db="EMBL/GenBank/DDBJ databases">
        <title>Complete genome sequence of Salinigranum rubrum GX10T, an extremely halophilic archaeon isolated from a marine solar saltern.</title>
        <authorList>
            <person name="Han S."/>
        </authorList>
    </citation>
    <scope>NUCLEOTIDE SEQUENCE [LARGE SCALE GENOMIC DNA]</scope>
    <source>
        <strain evidence="8 9">GX10</strain>
    </source>
</reference>
<dbReference type="PANTHER" id="PTHR10846">
    <property type="entry name" value="SODIUM/POTASSIUM/CALCIUM EXCHANGER"/>
    <property type="match status" value="1"/>
</dbReference>
<feature type="transmembrane region" description="Helical" evidence="6">
    <location>
        <begin position="208"/>
        <end position="230"/>
    </location>
</feature>
<keyword evidence="2 6" id="KW-0812">Transmembrane</keyword>
<keyword evidence="9" id="KW-1185">Reference proteome</keyword>
<evidence type="ECO:0000256" key="5">
    <source>
        <dbReference type="SAM" id="MobiDB-lite"/>
    </source>
</evidence>
<evidence type="ECO:0000313" key="9">
    <source>
        <dbReference type="Proteomes" id="UP000236584"/>
    </source>
</evidence>
<dbReference type="Proteomes" id="UP000236584">
    <property type="component" value="Chromosome"/>
</dbReference>
<keyword evidence="4 6" id="KW-0472">Membrane</keyword>
<dbReference type="GO" id="GO:0006874">
    <property type="term" value="P:intracellular calcium ion homeostasis"/>
    <property type="evidence" value="ECO:0007669"/>
    <property type="project" value="TreeGrafter"/>
</dbReference>
<feature type="transmembrane region" description="Helical" evidence="6">
    <location>
        <begin position="276"/>
        <end position="294"/>
    </location>
</feature>
<dbReference type="GO" id="GO:0005262">
    <property type="term" value="F:calcium channel activity"/>
    <property type="evidence" value="ECO:0007669"/>
    <property type="project" value="TreeGrafter"/>
</dbReference>
<dbReference type="InterPro" id="IPR044880">
    <property type="entry name" value="NCX_ion-bd_dom_sf"/>
</dbReference>
<comment type="subcellular location">
    <subcellularLocation>
        <location evidence="1">Membrane</location>
        <topology evidence="1">Multi-pass membrane protein</topology>
    </subcellularLocation>
</comment>
<dbReference type="InterPro" id="IPR004837">
    <property type="entry name" value="NaCa_Exmemb"/>
</dbReference>
<dbReference type="Pfam" id="PF01699">
    <property type="entry name" value="Na_Ca_ex"/>
    <property type="match status" value="2"/>
</dbReference>
<dbReference type="GO" id="GO:0008273">
    <property type="term" value="F:calcium, potassium:sodium antiporter activity"/>
    <property type="evidence" value="ECO:0007669"/>
    <property type="project" value="TreeGrafter"/>
</dbReference>
<feature type="domain" description="Sodium/calcium exchanger membrane region" evidence="7">
    <location>
        <begin position="209"/>
        <end position="336"/>
    </location>
</feature>
<dbReference type="AlphaFoldDB" id="A0A2I8VN65"/>
<keyword evidence="3 6" id="KW-1133">Transmembrane helix</keyword>
<dbReference type="Gene3D" id="1.20.1420.30">
    <property type="entry name" value="NCX, central ion-binding region"/>
    <property type="match status" value="2"/>
</dbReference>
<dbReference type="RefSeq" id="WP_103427071.1">
    <property type="nucleotide sequence ID" value="NZ_CP026309.1"/>
</dbReference>
<sequence>MIAGGTAVQVGVLVATIGGLWLGARLLVDSVVRLARRFGLSELVIGLTIVAAGTSTPELVVSADAALKGFGAIAVGNIVGSNIYNLAFILGVVSLVRVVPIERSLVHRDGVVLVASTLVGAGVLFDLTVSRVEGALLVVLFVAYTAYLLRTGSEPLNDGGSETVAPAASVSGGTDTNTGTGTGADTERPEAAIPTGLTERVSFRGRDAVFLVVGLAVVLVSGDLMVSAASALARGAGVSESVIGGTIVAAGTSTPEFAVSLVAIGQGRLGVSVGNVVGSNVFNLLGIMGVASVLRPLSFPSVVLESVSWLVVIVVVMVAALWTGRQLSRPEGALFAASEVGRWVLGLLGLFG</sequence>
<evidence type="ECO:0000259" key="7">
    <source>
        <dbReference type="Pfam" id="PF01699"/>
    </source>
</evidence>
<feature type="transmembrane region" description="Helical" evidence="6">
    <location>
        <begin position="69"/>
        <end position="93"/>
    </location>
</feature>
<evidence type="ECO:0000256" key="6">
    <source>
        <dbReference type="SAM" id="Phobius"/>
    </source>
</evidence>
<evidence type="ECO:0000256" key="4">
    <source>
        <dbReference type="ARBA" id="ARBA00023136"/>
    </source>
</evidence>
<feature type="transmembrane region" description="Helical" evidence="6">
    <location>
        <begin position="40"/>
        <end position="57"/>
    </location>
</feature>
<evidence type="ECO:0000256" key="2">
    <source>
        <dbReference type="ARBA" id="ARBA00022692"/>
    </source>
</evidence>
<dbReference type="PANTHER" id="PTHR10846:SF8">
    <property type="entry name" value="INNER MEMBRANE PROTEIN YRBG"/>
    <property type="match status" value="1"/>
</dbReference>
<feature type="transmembrane region" description="Helical" evidence="6">
    <location>
        <begin position="306"/>
        <end position="324"/>
    </location>
</feature>
<accession>A0A2I8VN65</accession>
<evidence type="ECO:0000256" key="3">
    <source>
        <dbReference type="ARBA" id="ARBA00022989"/>
    </source>
</evidence>
<dbReference type="KEGG" id="srub:C2R22_18465"/>
<dbReference type="OrthoDB" id="142185at2157"/>
<evidence type="ECO:0000256" key="1">
    <source>
        <dbReference type="ARBA" id="ARBA00004141"/>
    </source>
</evidence>
<dbReference type="EMBL" id="CP026309">
    <property type="protein sequence ID" value="AUV83382.1"/>
    <property type="molecule type" value="Genomic_DNA"/>
</dbReference>
<dbReference type="GO" id="GO:0005886">
    <property type="term" value="C:plasma membrane"/>
    <property type="evidence" value="ECO:0007669"/>
    <property type="project" value="TreeGrafter"/>
</dbReference>
<feature type="transmembrane region" description="Helical" evidence="6">
    <location>
        <begin position="105"/>
        <end position="125"/>
    </location>
</feature>
<gene>
    <name evidence="8" type="ORF">C2R22_18465</name>
</gene>
<feature type="transmembrane region" description="Helical" evidence="6">
    <location>
        <begin position="242"/>
        <end position="264"/>
    </location>
</feature>
<feature type="transmembrane region" description="Helical" evidence="6">
    <location>
        <begin position="6"/>
        <end position="28"/>
    </location>
</feature>